<organism evidence="1 2">
    <name type="scientific">Popillia japonica</name>
    <name type="common">Japanese beetle</name>
    <dbReference type="NCBI Taxonomy" id="7064"/>
    <lineage>
        <taxon>Eukaryota</taxon>
        <taxon>Metazoa</taxon>
        <taxon>Ecdysozoa</taxon>
        <taxon>Arthropoda</taxon>
        <taxon>Hexapoda</taxon>
        <taxon>Insecta</taxon>
        <taxon>Pterygota</taxon>
        <taxon>Neoptera</taxon>
        <taxon>Endopterygota</taxon>
        <taxon>Coleoptera</taxon>
        <taxon>Polyphaga</taxon>
        <taxon>Scarabaeiformia</taxon>
        <taxon>Scarabaeidae</taxon>
        <taxon>Rutelinae</taxon>
        <taxon>Popillia</taxon>
    </lineage>
</organism>
<comment type="caution">
    <text evidence="1">The sequence shown here is derived from an EMBL/GenBank/DDBJ whole genome shotgun (WGS) entry which is preliminary data.</text>
</comment>
<reference evidence="1 2" key="1">
    <citation type="journal article" date="2024" name="BMC Genomics">
        <title>De novo assembly and annotation of Popillia japonica's genome with initial clues to its potential as an invasive pest.</title>
        <authorList>
            <person name="Cucini C."/>
            <person name="Boschi S."/>
            <person name="Funari R."/>
            <person name="Cardaioli E."/>
            <person name="Iannotti N."/>
            <person name="Marturano G."/>
            <person name="Paoli F."/>
            <person name="Bruttini M."/>
            <person name="Carapelli A."/>
            <person name="Frati F."/>
            <person name="Nardi F."/>
        </authorList>
    </citation>
    <scope>NUCLEOTIDE SEQUENCE [LARGE SCALE GENOMIC DNA]</scope>
    <source>
        <strain evidence="1">DMR45628</strain>
    </source>
</reference>
<evidence type="ECO:0000313" key="1">
    <source>
        <dbReference type="EMBL" id="KAK9709790.1"/>
    </source>
</evidence>
<dbReference type="EMBL" id="JASPKY010000302">
    <property type="protein sequence ID" value="KAK9709790.1"/>
    <property type="molecule type" value="Genomic_DNA"/>
</dbReference>
<dbReference type="PANTHER" id="PTHR45749">
    <property type="match status" value="1"/>
</dbReference>
<protein>
    <submittedName>
        <fullName evidence="1">Uncharacterized protein</fullName>
    </submittedName>
</protein>
<dbReference type="AlphaFoldDB" id="A0AAW1JWV9"/>
<dbReference type="Proteomes" id="UP001458880">
    <property type="component" value="Unassembled WGS sequence"/>
</dbReference>
<accession>A0AAW1JWV9</accession>
<sequence length="164" mass="18889">MAGIYNSLQAKLKEISPLAKYVLSAYSLNLVGESTAETSQEAYSLFSLLQELYNFFAASTQHWKLLQTHFSVESLSTTRWLARADACKSLRESWNEIHGVLLSIENDTQQKRTVILCEAKGIPMKMESLETAFMTVFWGFLLDHMNYKQQIRNFRVWKLILPLS</sequence>
<gene>
    <name evidence="1" type="ORF">QE152_g26405</name>
</gene>
<evidence type="ECO:0000313" key="2">
    <source>
        <dbReference type="Proteomes" id="UP001458880"/>
    </source>
</evidence>
<keyword evidence="2" id="KW-1185">Reference proteome</keyword>
<dbReference type="PANTHER" id="PTHR45749:SF23">
    <property type="entry name" value="ZINC FINGER MYM-TYPE PROTEIN 1-LIKE"/>
    <property type="match status" value="1"/>
</dbReference>
<proteinExistence type="predicted"/>
<name>A0AAW1JWV9_POPJA</name>